<dbReference type="SUPFAM" id="SSF50685">
    <property type="entry name" value="Barwin-like endoglucanases"/>
    <property type="match status" value="1"/>
</dbReference>
<comment type="similarity">
    <text evidence="2">Belongs to the cerato-platanin family.</text>
</comment>
<sequence length="150" mass="15991">MLHRYSPITFTHTLSSTYLSTFPNYFTSNGILVSYDQGYDDAGRSMTAVACSDGTNGLITRYGWNTQGQIPRFPNIGGAAVIAGWNSAQCGTCWQLTYNGRSVNVLAIDHAGAGFNIALAAMNTLTNNQAIALGRVEATATQVNVNQCGL</sequence>
<keyword evidence="3" id="KW-0964">Secreted</keyword>
<name>A0AAN7UYW4_9PEZI</name>
<evidence type="ECO:0008006" key="6">
    <source>
        <dbReference type="Google" id="ProtNLM"/>
    </source>
</evidence>
<evidence type="ECO:0000256" key="1">
    <source>
        <dbReference type="ARBA" id="ARBA00004613"/>
    </source>
</evidence>
<organism evidence="4 5">
    <name type="scientific">Xylaria bambusicola</name>
    <dbReference type="NCBI Taxonomy" id="326684"/>
    <lineage>
        <taxon>Eukaryota</taxon>
        <taxon>Fungi</taxon>
        <taxon>Dikarya</taxon>
        <taxon>Ascomycota</taxon>
        <taxon>Pezizomycotina</taxon>
        <taxon>Sordariomycetes</taxon>
        <taxon>Xylariomycetidae</taxon>
        <taxon>Xylariales</taxon>
        <taxon>Xylariaceae</taxon>
        <taxon>Xylaria</taxon>
    </lineage>
</organism>
<accession>A0AAN7UYW4</accession>
<dbReference type="Proteomes" id="UP001305414">
    <property type="component" value="Unassembled WGS sequence"/>
</dbReference>
<evidence type="ECO:0000313" key="4">
    <source>
        <dbReference type="EMBL" id="KAK5636258.1"/>
    </source>
</evidence>
<dbReference type="InterPro" id="IPR010829">
    <property type="entry name" value="Cerato-platanin"/>
</dbReference>
<gene>
    <name evidence="4" type="ORF">RRF57_011970</name>
</gene>
<proteinExistence type="inferred from homology"/>
<evidence type="ECO:0000256" key="3">
    <source>
        <dbReference type="ARBA" id="ARBA00022525"/>
    </source>
</evidence>
<dbReference type="AlphaFoldDB" id="A0AAN7UYW4"/>
<reference evidence="4 5" key="1">
    <citation type="submission" date="2023-10" db="EMBL/GenBank/DDBJ databases">
        <title>Draft genome sequence of Xylaria bambusicola isolate GMP-LS, the root and basal stem rot pathogen of sugarcane in Indonesia.</title>
        <authorList>
            <person name="Selvaraj P."/>
            <person name="Muralishankar V."/>
            <person name="Muruganantham S."/>
            <person name="Sp S."/>
            <person name="Haryani S."/>
            <person name="Lau K.J.X."/>
            <person name="Naqvi N.I."/>
        </authorList>
    </citation>
    <scope>NUCLEOTIDE SEQUENCE [LARGE SCALE GENOMIC DNA]</scope>
    <source>
        <strain evidence="4">GMP-LS</strain>
    </source>
</reference>
<dbReference type="Gene3D" id="2.40.40.10">
    <property type="entry name" value="RlpA-like domain"/>
    <property type="match status" value="1"/>
</dbReference>
<dbReference type="EMBL" id="JAWHQM010000065">
    <property type="protein sequence ID" value="KAK5636258.1"/>
    <property type="molecule type" value="Genomic_DNA"/>
</dbReference>
<comment type="caution">
    <text evidence="4">The sequence shown here is derived from an EMBL/GenBank/DDBJ whole genome shotgun (WGS) entry which is preliminary data.</text>
</comment>
<dbReference type="Pfam" id="PF07249">
    <property type="entry name" value="Cerato-platanin"/>
    <property type="match status" value="1"/>
</dbReference>
<dbReference type="CDD" id="cd22778">
    <property type="entry name" value="DPBB_CEPL-like"/>
    <property type="match status" value="1"/>
</dbReference>
<dbReference type="InterPro" id="IPR036908">
    <property type="entry name" value="RlpA-like_sf"/>
</dbReference>
<evidence type="ECO:0000256" key="2">
    <source>
        <dbReference type="ARBA" id="ARBA00010421"/>
    </source>
</evidence>
<dbReference type="GO" id="GO:0005576">
    <property type="term" value="C:extracellular region"/>
    <property type="evidence" value="ECO:0007669"/>
    <property type="project" value="UniProtKB-SubCell"/>
</dbReference>
<comment type="subcellular location">
    <subcellularLocation>
        <location evidence="1">Secreted</location>
    </subcellularLocation>
</comment>
<keyword evidence="5" id="KW-1185">Reference proteome</keyword>
<protein>
    <recommendedName>
        <fullName evidence="6">Cerato-platanin</fullName>
    </recommendedName>
</protein>
<evidence type="ECO:0000313" key="5">
    <source>
        <dbReference type="Proteomes" id="UP001305414"/>
    </source>
</evidence>